<gene>
    <name evidence="2" type="ORF">ACFO5O_11390</name>
</gene>
<keyword evidence="3" id="KW-1185">Reference proteome</keyword>
<keyword evidence="1" id="KW-0732">Signal</keyword>
<evidence type="ECO:0000313" key="2">
    <source>
        <dbReference type="EMBL" id="MFC4722929.1"/>
    </source>
</evidence>
<dbReference type="EMBL" id="JBHSGP010000014">
    <property type="protein sequence ID" value="MFC4722929.1"/>
    <property type="molecule type" value="Genomic_DNA"/>
</dbReference>
<reference evidence="3" key="1">
    <citation type="journal article" date="2019" name="Int. J. Syst. Evol. Microbiol.">
        <title>The Global Catalogue of Microorganisms (GCM) 10K type strain sequencing project: providing services to taxonomists for standard genome sequencing and annotation.</title>
        <authorList>
            <consortium name="The Broad Institute Genomics Platform"/>
            <consortium name="The Broad Institute Genome Sequencing Center for Infectious Disease"/>
            <person name="Wu L."/>
            <person name="Ma J."/>
        </authorList>
    </citation>
    <scope>NUCLEOTIDE SEQUENCE [LARGE SCALE GENOMIC DNA]</scope>
    <source>
        <strain evidence="3">CCUG 63682</strain>
    </source>
</reference>
<name>A0ABV9N6J1_9FLAO</name>
<dbReference type="RefSeq" id="WP_387963856.1">
    <property type="nucleotide sequence ID" value="NZ_JBHSGP010000014.1"/>
</dbReference>
<evidence type="ECO:0000256" key="1">
    <source>
        <dbReference type="ARBA" id="ARBA00022729"/>
    </source>
</evidence>
<dbReference type="Gene3D" id="2.50.20.10">
    <property type="entry name" value="Lipoprotein localisation LolA/LolB/LppX"/>
    <property type="match status" value="1"/>
</dbReference>
<accession>A0ABV9N6J1</accession>
<dbReference type="Pfam" id="PF14125">
    <property type="entry name" value="DUF4292"/>
    <property type="match status" value="1"/>
</dbReference>
<dbReference type="InterPro" id="IPR025634">
    <property type="entry name" value="DUF4292"/>
</dbReference>
<comment type="caution">
    <text evidence="2">The sequence shown here is derived from an EMBL/GenBank/DDBJ whole genome shotgun (WGS) entry which is preliminary data.</text>
</comment>
<evidence type="ECO:0000313" key="3">
    <source>
        <dbReference type="Proteomes" id="UP001595953"/>
    </source>
</evidence>
<organism evidence="2 3">
    <name type="scientific">Geojedonia litorea</name>
    <dbReference type="NCBI Taxonomy" id="1268269"/>
    <lineage>
        <taxon>Bacteria</taxon>
        <taxon>Pseudomonadati</taxon>
        <taxon>Bacteroidota</taxon>
        <taxon>Flavobacteriia</taxon>
        <taxon>Flavobacteriales</taxon>
        <taxon>Flavobacteriaceae</taxon>
        <taxon>Geojedonia</taxon>
    </lineage>
</organism>
<protein>
    <submittedName>
        <fullName evidence="2">DUF4292 domain-containing protein</fullName>
    </submittedName>
</protein>
<dbReference type="PROSITE" id="PS51257">
    <property type="entry name" value="PROKAR_LIPOPROTEIN"/>
    <property type="match status" value="1"/>
</dbReference>
<proteinExistence type="predicted"/>
<dbReference type="Proteomes" id="UP001595953">
    <property type="component" value="Unassembled WGS sequence"/>
</dbReference>
<sequence>MKPIKALSVLFLVITFTFGCRSTKSLSSSGELDASMTSRQLIKEHLNQNSRFKTLQARVKLDYTQDQKTQGYTVNLRIEKDKVIWINATLGLARAMITPDKVQFYDKINNQYFDGDYRLLSDLLGITLDFKKVQSLLLGETIFNLREGTYTSSTHEGSYVLQPKDQLAILELFYLINPGHFKLDSQQLFQPLKRRMLQVDYTKYQEVQKQIVPEQFKIIAVEDTEEVSVEMEYKSVTLNEKLRFPFTIPSGFKEIQLDHAE</sequence>
<dbReference type="InterPro" id="IPR029046">
    <property type="entry name" value="LolA/LolB/LppX"/>
</dbReference>
<dbReference type="SUPFAM" id="SSF89392">
    <property type="entry name" value="Prokaryotic lipoproteins and lipoprotein localization factors"/>
    <property type="match status" value="1"/>
</dbReference>